<evidence type="ECO:0000313" key="2">
    <source>
        <dbReference type="EMBL" id="SVB98093.1"/>
    </source>
</evidence>
<name>A0A382IGR5_9ZZZZ</name>
<dbReference type="AlphaFoldDB" id="A0A382IGR5"/>
<sequence>MILGGFLFVWSVRDITAEWPQIFVGLLSVFSTAMGFGLLIMPLDEEPEIESKSHTEAKNINDDSPTI</sequence>
<keyword evidence="1" id="KW-0472">Membrane</keyword>
<evidence type="ECO:0000256" key="1">
    <source>
        <dbReference type="SAM" id="Phobius"/>
    </source>
</evidence>
<keyword evidence="1" id="KW-0812">Transmembrane</keyword>
<gene>
    <name evidence="2" type="ORF">METZ01_LOCUS250947</name>
</gene>
<dbReference type="EMBL" id="UINC01066920">
    <property type="protein sequence ID" value="SVB98093.1"/>
    <property type="molecule type" value="Genomic_DNA"/>
</dbReference>
<keyword evidence="1" id="KW-1133">Transmembrane helix</keyword>
<feature type="transmembrane region" description="Helical" evidence="1">
    <location>
        <begin position="20"/>
        <end position="43"/>
    </location>
</feature>
<organism evidence="2">
    <name type="scientific">marine metagenome</name>
    <dbReference type="NCBI Taxonomy" id="408172"/>
    <lineage>
        <taxon>unclassified sequences</taxon>
        <taxon>metagenomes</taxon>
        <taxon>ecological metagenomes</taxon>
    </lineage>
</organism>
<accession>A0A382IGR5</accession>
<proteinExistence type="predicted"/>
<protein>
    <submittedName>
        <fullName evidence="2">Uncharacterized protein</fullName>
    </submittedName>
</protein>
<reference evidence="2" key="1">
    <citation type="submission" date="2018-05" db="EMBL/GenBank/DDBJ databases">
        <authorList>
            <person name="Lanie J.A."/>
            <person name="Ng W.-L."/>
            <person name="Kazmierczak K.M."/>
            <person name="Andrzejewski T.M."/>
            <person name="Davidsen T.M."/>
            <person name="Wayne K.J."/>
            <person name="Tettelin H."/>
            <person name="Glass J.I."/>
            <person name="Rusch D."/>
            <person name="Podicherti R."/>
            <person name="Tsui H.-C.T."/>
            <person name="Winkler M.E."/>
        </authorList>
    </citation>
    <scope>NUCLEOTIDE SEQUENCE</scope>
</reference>